<protein>
    <submittedName>
        <fullName evidence="1">Uncharacterized protein</fullName>
    </submittedName>
</protein>
<evidence type="ECO:0000313" key="2">
    <source>
        <dbReference type="Proteomes" id="UP000075816"/>
    </source>
</evidence>
<accession>A0A162J6F9</accession>
<dbReference type="Proteomes" id="UP000075816">
    <property type="component" value="Unassembled WGS sequence"/>
</dbReference>
<comment type="caution">
    <text evidence="1">The sequence shown here is derived from an EMBL/GenBank/DDBJ whole genome shotgun (WGS) entry which is preliminary data.</text>
</comment>
<name>A0A162J6F9_9FUSO</name>
<evidence type="ECO:0000313" key="1">
    <source>
        <dbReference type="EMBL" id="KYL05220.1"/>
    </source>
</evidence>
<dbReference type="EMBL" id="LVEA01000001">
    <property type="protein sequence ID" value="KYL05220.1"/>
    <property type="molecule type" value="Genomic_DNA"/>
</dbReference>
<gene>
    <name evidence="1" type="ORF">A2J07_00360</name>
</gene>
<organism evidence="1 2">
    <name type="scientific">Fusobacterium necrophorum subsp. funduliforme</name>
    <dbReference type="NCBI Taxonomy" id="143387"/>
    <lineage>
        <taxon>Bacteria</taxon>
        <taxon>Fusobacteriati</taxon>
        <taxon>Fusobacteriota</taxon>
        <taxon>Fusobacteriia</taxon>
        <taxon>Fusobacteriales</taxon>
        <taxon>Fusobacteriaceae</taxon>
        <taxon>Fusobacterium</taxon>
    </lineage>
</organism>
<reference evidence="1 2" key="1">
    <citation type="submission" date="2016-03" db="EMBL/GenBank/DDBJ databases">
        <title>Comparative genomics of human isolates of Fusobacterium necrophorum.</title>
        <authorList>
            <person name="Jensen A."/>
            <person name="Bank S."/>
            <person name="Andersen P.S."/>
            <person name="Kristensen L.H."/>
            <person name="Prag J."/>
        </authorList>
    </citation>
    <scope>NUCLEOTIDE SEQUENCE [LARGE SCALE GENOMIC DNA]</scope>
    <source>
        <strain evidence="1 2">LS_1264</strain>
    </source>
</reference>
<sequence>MNKHKKLFKICSMIQTLMPDTENIVKSKSLYIIQAYHLLLYDIPAFEETIEAWMYGPSVEKAVLFFKFPEMYDYSDLSEELKNIITNVCDSLKNIPPHVLVWYMMNLETYKKHWISNKKYKYDAVNYVIPIEEIKKYHKKIYEETGSYFPPLKRMKGD</sequence>
<proteinExistence type="predicted"/>
<dbReference type="RefSeq" id="WP_062680694.1">
    <property type="nucleotide sequence ID" value="NZ_CAXOUF010000029.1"/>
</dbReference>
<dbReference type="AlphaFoldDB" id="A0A162J6F9"/>